<feature type="repeat" description="WD" evidence="3">
    <location>
        <begin position="302"/>
        <end position="335"/>
    </location>
</feature>
<dbReference type="SUPFAM" id="SSF50978">
    <property type="entry name" value="WD40 repeat-like"/>
    <property type="match status" value="1"/>
</dbReference>
<evidence type="ECO:0000256" key="2">
    <source>
        <dbReference type="ARBA" id="ARBA00022737"/>
    </source>
</evidence>
<dbReference type="InterPro" id="IPR036322">
    <property type="entry name" value="WD40_repeat_dom_sf"/>
</dbReference>
<comment type="caution">
    <text evidence="5">The sequence shown here is derived from an EMBL/GenBank/DDBJ whole genome shotgun (WGS) entry which is preliminary data.</text>
</comment>
<dbReference type="Gene3D" id="2.130.10.10">
    <property type="entry name" value="YVTN repeat-like/Quinoprotein amine dehydrogenase"/>
    <property type="match status" value="2"/>
</dbReference>
<evidence type="ECO:0000313" key="6">
    <source>
        <dbReference type="Proteomes" id="UP000299102"/>
    </source>
</evidence>
<feature type="repeat" description="WD" evidence="3">
    <location>
        <begin position="260"/>
        <end position="301"/>
    </location>
</feature>
<name>A0A4C1Y0D6_EUMVA</name>
<protein>
    <submittedName>
        <fullName evidence="5">Cilia-and flagella-associated protein 52</fullName>
    </submittedName>
</protein>
<dbReference type="PANTHER" id="PTHR45913">
    <property type="entry name" value="EPM2A-INTERACTING PROTEIN 1"/>
    <property type="match status" value="1"/>
</dbReference>
<dbReference type="STRING" id="151549.A0A4C1Y0D6"/>
<feature type="repeat" description="WD" evidence="3">
    <location>
        <begin position="123"/>
        <end position="157"/>
    </location>
</feature>
<gene>
    <name evidence="5" type="primary">CFAP52</name>
    <name evidence="5" type="ORF">EVAR_48628_1</name>
</gene>
<feature type="repeat" description="WD" evidence="3">
    <location>
        <begin position="167"/>
        <end position="208"/>
    </location>
</feature>
<evidence type="ECO:0000256" key="1">
    <source>
        <dbReference type="ARBA" id="ARBA00022574"/>
    </source>
</evidence>
<dbReference type="EMBL" id="BGZK01001005">
    <property type="protein sequence ID" value="GBP68262.1"/>
    <property type="molecule type" value="Genomic_DNA"/>
</dbReference>
<evidence type="ECO:0000256" key="3">
    <source>
        <dbReference type="PROSITE-ProRule" id="PRU00221"/>
    </source>
</evidence>
<evidence type="ECO:0000313" key="5">
    <source>
        <dbReference type="EMBL" id="GBP68262.1"/>
    </source>
</evidence>
<dbReference type="InterPro" id="IPR015943">
    <property type="entry name" value="WD40/YVTN_repeat-like_dom_sf"/>
</dbReference>
<keyword evidence="5" id="KW-0969">Cilium</keyword>
<dbReference type="OrthoDB" id="6252103at2759"/>
<feature type="region of interest" description="Disordered" evidence="4">
    <location>
        <begin position="368"/>
        <end position="388"/>
    </location>
</feature>
<dbReference type="SMART" id="SM00320">
    <property type="entry name" value="WD40"/>
    <property type="match status" value="5"/>
</dbReference>
<dbReference type="PROSITE" id="PS00678">
    <property type="entry name" value="WD_REPEATS_1"/>
    <property type="match status" value="1"/>
</dbReference>
<keyword evidence="1 3" id="KW-0853">WD repeat</keyword>
<dbReference type="InterPro" id="IPR001680">
    <property type="entry name" value="WD40_rpt"/>
</dbReference>
<keyword evidence="5" id="KW-0282">Flagellum</keyword>
<evidence type="ECO:0000256" key="4">
    <source>
        <dbReference type="SAM" id="MobiDB-lite"/>
    </source>
</evidence>
<dbReference type="PANTHER" id="PTHR45913:SF19">
    <property type="entry name" value="LOW QUALITY PROTEIN: ZINC FINGER BED DOMAIN-CONTAINING PROTEIN 5-LIKE"/>
    <property type="match status" value="1"/>
</dbReference>
<dbReference type="PROSITE" id="PS50082">
    <property type="entry name" value="WD_REPEATS_2"/>
    <property type="match status" value="4"/>
</dbReference>
<dbReference type="Pfam" id="PF00400">
    <property type="entry name" value="WD40"/>
    <property type="match status" value="5"/>
</dbReference>
<reference evidence="5 6" key="1">
    <citation type="journal article" date="2019" name="Commun. Biol.">
        <title>The bagworm genome reveals a unique fibroin gene that provides high tensile strength.</title>
        <authorList>
            <person name="Kono N."/>
            <person name="Nakamura H."/>
            <person name="Ohtoshi R."/>
            <person name="Tomita M."/>
            <person name="Numata K."/>
            <person name="Arakawa K."/>
        </authorList>
    </citation>
    <scope>NUCLEOTIDE SEQUENCE [LARGE SCALE GENOMIC DNA]</scope>
</reference>
<keyword evidence="2" id="KW-0677">Repeat</keyword>
<dbReference type="Proteomes" id="UP000299102">
    <property type="component" value="Unassembled WGS sequence"/>
</dbReference>
<keyword evidence="6" id="KW-1185">Reference proteome</keyword>
<dbReference type="PROSITE" id="PS50294">
    <property type="entry name" value="WD_REPEATS_REGION"/>
    <property type="match status" value="3"/>
</dbReference>
<accession>A0A4C1Y0D6</accession>
<dbReference type="InterPro" id="IPR019775">
    <property type="entry name" value="WD40_repeat_CS"/>
</dbReference>
<sequence length="646" mass="71995">MKCLYTLILFSPPHVHTLALGHPSNQTDIIYVHNKQNELFFPNLLELHSHVNQDTRLDESNEPKLDGPPLHFCFPSVNLELYYFEHSNTEHHPAQLQNWVEAWNDGCVRAFTPLTGRLMYCILNTHNKGTSALGITSDGRTLVSGGCEGQVRLWDIKPNVQTLKKVLKEHKSPVSAIQVSPDDTEAVSAGTDGSCIIWDLQYGRVFSYKDYFKVCNFCMSLCRRQVMYANTLFMCVCYEPTGCQLLTGGSDRCVAYWELEATKSGAINGLDISCNGELFITGGNDQMVKLWKYQEGIYTHLGLGHAGAVTCCRFSPDARYIVSSCAAGSIIVWKVPEQYSPQLNSRPGDTGREEIKRGSVVQDAGAGDSLRLPLNEKPPSSRPKQSLANKVPTRVFLRMFEIESRTKYKSGDRASRLVSEAHTIAENLIKPCLLDITKYMLDEKSAKHLSTVLLSNDTVTRRIHDLASYVKQELVTRLQKTRFALQMDESTDVAGLAILLVIVRYPYESSFEEDILICSPLPTNTTGEEFFNEINIFFEENNLIWNDCIDICTDGVKAMTDKTAGAVSRLKNKAPNCSSSHCILHRQALAMKQMPSNLKLVLDEAVERIEAMDTTRSSVHSCCPCDAARSSPAASTNAPLKAAPIR</sequence>
<organism evidence="5 6">
    <name type="scientific">Eumeta variegata</name>
    <name type="common">Bagworm moth</name>
    <name type="synonym">Eumeta japonica</name>
    <dbReference type="NCBI Taxonomy" id="151549"/>
    <lineage>
        <taxon>Eukaryota</taxon>
        <taxon>Metazoa</taxon>
        <taxon>Ecdysozoa</taxon>
        <taxon>Arthropoda</taxon>
        <taxon>Hexapoda</taxon>
        <taxon>Insecta</taxon>
        <taxon>Pterygota</taxon>
        <taxon>Neoptera</taxon>
        <taxon>Endopterygota</taxon>
        <taxon>Lepidoptera</taxon>
        <taxon>Glossata</taxon>
        <taxon>Ditrysia</taxon>
        <taxon>Tineoidea</taxon>
        <taxon>Psychidae</taxon>
        <taxon>Oiketicinae</taxon>
        <taxon>Eumeta</taxon>
    </lineage>
</organism>
<keyword evidence="5" id="KW-0966">Cell projection</keyword>
<dbReference type="AlphaFoldDB" id="A0A4C1Y0D6"/>
<proteinExistence type="predicted"/>